<feature type="compositionally biased region" description="Basic and acidic residues" evidence="1">
    <location>
        <begin position="157"/>
        <end position="168"/>
    </location>
</feature>
<dbReference type="AlphaFoldDB" id="Q10F48"/>
<accession>Q10F48</accession>
<feature type="compositionally biased region" description="Low complexity" evidence="1">
    <location>
        <begin position="92"/>
        <end position="103"/>
    </location>
</feature>
<evidence type="ECO:0000256" key="1">
    <source>
        <dbReference type="SAM" id="MobiDB-lite"/>
    </source>
</evidence>
<dbReference type="EMBL" id="DP000009">
    <property type="protein sequence ID" value="ABF98215.1"/>
    <property type="molecule type" value="Genomic_DNA"/>
</dbReference>
<feature type="compositionally biased region" description="Gly residues" evidence="1">
    <location>
        <begin position="119"/>
        <end position="133"/>
    </location>
</feature>
<name>Q10F48_ORYSJ</name>
<feature type="region of interest" description="Disordered" evidence="1">
    <location>
        <begin position="69"/>
        <end position="188"/>
    </location>
</feature>
<feature type="compositionally biased region" description="Basic and acidic residues" evidence="1">
    <location>
        <begin position="104"/>
        <end position="114"/>
    </location>
</feature>
<evidence type="ECO:0000313" key="2">
    <source>
        <dbReference type="EMBL" id="ABF98215.1"/>
    </source>
</evidence>
<gene>
    <name evidence="2" type="ordered locus">LOC_Os03g47749</name>
</gene>
<reference evidence="2" key="2">
    <citation type="submission" date="2006-06" db="EMBL/GenBank/DDBJ databases">
        <authorList>
            <person name="Buell R."/>
            <person name="Wing R.A."/>
            <person name="McCombie W.A."/>
            <person name="Ouyang S."/>
        </authorList>
    </citation>
    <scope>NUCLEOTIDE SEQUENCE</scope>
</reference>
<organism evidence="2">
    <name type="scientific">Oryza sativa subsp. japonica</name>
    <name type="common">Rice</name>
    <dbReference type="NCBI Taxonomy" id="39947"/>
    <lineage>
        <taxon>Eukaryota</taxon>
        <taxon>Viridiplantae</taxon>
        <taxon>Streptophyta</taxon>
        <taxon>Embryophyta</taxon>
        <taxon>Tracheophyta</taxon>
        <taxon>Spermatophyta</taxon>
        <taxon>Magnoliopsida</taxon>
        <taxon>Liliopsida</taxon>
        <taxon>Poales</taxon>
        <taxon>Poaceae</taxon>
        <taxon>BOP clade</taxon>
        <taxon>Oryzoideae</taxon>
        <taxon>Oryzeae</taxon>
        <taxon>Oryzinae</taxon>
        <taxon>Oryza</taxon>
        <taxon>Oryza sativa</taxon>
    </lineage>
</organism>
<reference evidence="2" key="1">
    <citation type="journal article" date="2005" name="Genome Res.">
        <title>Sequence, annotation, and analysis of synteny between rice chromosome 3 and diverged grass species.</title>
        <authorList>
            <consortium name="Rice Chromosome 3 Sequencing Consortium"/>
            <person name="Buell C.R."/>
            <person name="Yuan Q."/>
            <person name="Ouyang S."/>
            <person name="Liu J."/>
            <person name="Zhu W."/>
            <person name="Wang A."/>
            <person name="Maiti R."/>
            <person name="Haas B."/>
            <person name="Wortman J."/>
            <person name="Pertea M."/>
            <person name="Jones K.M."/>
            <person name="Kim M."/>
            <person name="Overton L."/>
            <person name="Tsitrin T."/>
            <person name="Fadrosh D."/>
            <person name="Bera J."/>
            <person name="Weaver B."/>
            <person name="Jin S."/>
            <person name="Johri S."/>
            <person name="Reardon M."/>
            <person name="Webb K."/>
            <person name="Hill J."/>
            <person name="Moffat K."/>
            <person name="Tallon L."/>
            <person name="Van Aken S."/>
            <person name="Lewis M."/>
            <person name="Utterback T."/>
            <person name="Feldblyum T."/>
            <person name="Zismann V."/>
            <person name="Iobst S."/>
            <person name="Hsiao J."/>
            <person name="de Vazeille A.R."/>
            <person name="Salzberg S.L."/>
            <person name="White O."/>
            <person name="Fraser C."/>
            <person name="Yu Y."/>
            <person name="Kim H."/>
            <person name="Rambo T."/>
            <person name="Currie J."/>
            <person name="Collura K."/>
            <person name="Kernodle-Thompson S."/>
            <person name="Wei F."/>
            <person name="Kudrna K."/>
            <person name="Ammiraju J.S."/>
            <person name="Luo M."/>
            <person name="Goicoechea J.L."/>
            <person name="Wing R.A."/>
            <person name="Henry D."/>
            <person name="Oates R."/>
            <person name="Palmer M."/>
            <person name="Pries G."/>
            <person name="Saski C."/>
            <person name="Simmons J."/>
            <person name="Soderlund C."/>
            <person name="Nelson W."/>
            <person name="de la Bastide M."/>
            <person name="Spiegel L."/>
            <person name="Nascimento L."/>
            <person name="Huang E."/>
            <person name="Preston R."/>
            <person name="Zutavern T."/>
            <person name="Palmer L."/>
            <person name="O'Shaughnessy A."/>
            <person name="Dike S."/>
            <person name="McCombie W.R."/>
            <person name="Minx P."/>
            <person name="Cordum H."/>
            <person name="Wilson R."/>
            <person name="Jin W."/>
            <person name="Lee H.R."/>
            <person name="Jiang J."/>
            <person name="Jackson S."/>
        </authorList>
    </citation>
    <scope>NUCLEOTIDE SEQUENCE [LARGE SCALE GENOMIC DNA]</scope>
</reference>
<proteinExistence type="predicted"/>
<sequence length="188" mass="19591">MLSLHFAWAFALYGPAGRRRAKTGGGVKLSRGRAATGRQQQPPTPCSPATAAFAHRHGAVFRDLQGRVGHLQSAGNPGRHPAVRDGAGGRASDGAPAGAGEAGAVRRRDHRVDPDAGVLPGGGRQRQPGGRGDQGAQRVRVRAGAGDRPPRHRARRREADGFREEAAAHRVQTKAGAMATTKTWGGAC</sequence>
<feature type="compositionally biased region" description="Low complexity" evidence="1">
    <location>
        <begin position="134"/>
        <end position="147"/>
    </location>
</feature>
<protein>
    <submittedName>
        <fullName evidence="2">Uncharacterized protein</fullName>
    </submittedName>
</protein>
<feature type="region of interest" description="Disordered" evidence="1">
    <location>
        <begin position="19"/>
        <end position="50"/>
    </location>
</feature>